<gene>
    <name evidence="1" type="ORF">RPERSI_LOCUS34792</name>
</gene>
<reference evidence="1" key="1">
    <citation type="submission" date="2021-06" db="EMBL/GenBank/DDBJ databases">
        <authorList>
            <person name="Kallberg Y."/>
            <person name="Tangrot J."/>
            <person name="Rosling A."/>
        </authorList>
    </citation>
    <scope>NUCLEOTIDE SEQUENCE</scope>
    <source>
        <strain evidence="1">MA461A</strain>
    </source>
</reference>
<feature type="non-terminal residue" evidence="1">
    <location>
        <position position="1"/>
    </location>
</feature>
<evidence type="ECO:0000313" key="1">
    <source>
        <dbReference type="EMBL" id="CAG8847758.1"/>
    </source>
</evidence>
<comment type="caution">
    <text evidence="1">The sequence shown here is derived from an EMBL/GenBank/DDBJ whole genome shotgun (WGS) entry which is preliminary data.</text>
</comment>
<sequence length="131" mass="15247">DREIDESTIKILCNISDISTRWNSSYSSWKRLLQLKDAITWLASVLPLKKGKENQKDGQKLSQLLLKDYEWDLLKRVVNILKPFEFATTLFSGSKYPTLSIMYPIIRELQNKFMDVSLELSADNEDNDDDN</sequence>
<dbReference type="EMBL" id="CAJVQC010157484">
    <property type="protein sequence ID" value="CAG8847758.1"/>
    <property type="molecule type" value="Genomic_DNA"/>
</dbReference>
<proteinExistence type="predicted"/>
<name>A0ACA9SU60_9GLOM</name>
<accession>A0ACA9SU60</accession>
<evidence type="ECO:0000313" key="2">
    <source>
        <dbReference type="Proteomes" id="UP000789920"/>
    </source>
</evidence>
<keyword evidence="2" id="KW-1185">Reference proteome</keyword>
<dbReference type="Proteomes" id="UP000789920">
    <property type="component" value="Unassembled WGS sequence"/>
</dbReference>
<protein>
    <submittedName>
        <fullName evidence="1">10164_t:CDS:1</fullName>
    </submittedName>
</protein>
<organism evidence="1 2">
    <name type="scientific">Racocetra persica</name>
    <dbReference type="NCBI Taxonomy" id="160502"/>
    <lineage>
        <taxon>Eukaryota</taxon>
        <taxon>Fungi</taxon>
        <taxon>Fungi incertae sedis</taxon>
        <taxon>Mucoromycota</taxon>
        <taxon>Glomeromycotina</taxon>
        <taxon>Glomeromycetes</taxon>
        <taxon>Diversisporales</taxon>
        <taxon>Gigasporaceae</taxon>
        <taxon>Racocetra</taxon>
    </lineage>
</organism>
<feature type="non-terminal residue" evidence="1">
    <location>
        <position position="131"/>
    </location>
</feature>